<proteinExistence type="predicted"/>
<dbReference type="InterPro" id="IPR008271">
    <property type="entry name" value="Ser/Thr_kinase_AS"/>
</dbReference>
<dbReference type="GO" id="GO:0004674">
    <property type="term" value="F:protein serine/threonine kinase activity"/>
    <property type="evidence" value="ECO:0007669"/>
    <property type="project" value="UniProtKB-EC"/>
</dbReference>
<evidence type="ECO:0000313" key="7">
    <source>
        <dbReference type="Proteomes" id="UP000562027"/>
    </source>
</evidence>
<dbReference type="InterPro" id="IPR011009">
    <property type="entry name" value="Kinase-like_dom_sf"/>
</dbReference>
<dbReference type="EC" id="2.7.11.1" evidence="6"/>
<dbReference type="Gene3D" id="1.25.40.10">
    <property type="entry name" value="Tetratricopeptide repeat domain"/>
    <property type="match status" value="1"/>
</dbReference>
<sequence length="780" mass="85911">MALKLPHSPSPHLAERFGRERDVLARLNHPGIARLFDAGVTPAGLPWLAMEHVQGQDLLSWCQTQRSSVRQDLTLLLQICDALQYAHGQLVVHRDIKPANVLVQADGQAKLLDFGIARLLEDANTPEQTALTQLGQRPMTPEYASPEQVRGEAPGVASDVYALGVLAYRLLSGQTPYAAASARHRHALEQAILEFNPAPPSQQAQDPARRKALRGDLDTIVLKALSKEADQRYATVEALAADLRRHLAGLPVLARAPSWRYVAGRFVTRHLVAVALSTLAALALVGTTAWALMSSHQARSEAKRAETMYDFVLGLFNPDHDKTANVKLPDLPLKDVIERGARRALTELKDQPEARAKLLHDLAPMVEQLGLVDLATTLAQTRVEEALRAHGADSLPYADALLGRSHIREATGEFKEGYNEAKQAQAIYESHHVQDPYRLVPLYEKLGGFGFRFHTHAEPEDAVYLERAVALAAPLKDVNASQSSILLGVLRLYLGEIPKAYAAVKQGLEANQRDYGVESWQASTLEAFLGVLAEHGQRPAEAEALLSHSVSSMHKAMGADYIGLARNKIGLAGVLFAGQRREEARQLMADALRIVELPANAGYGGVRDQVQVLALGMAWRGGDWAAVKSACQSYQKQSFKASTPYYTTHMVQVCAANALREGDLELSKQWLDAAKPSYTYFTKAPSWTMALDLRRGELALAQGNKEEALRLWRHALAVSNTTQLAWQSRAWRLIAQHARMDAAELGRLHTFKQQLEQGGGERYYAEFLNLLREAEKIQTS</sequence>
<evidence type="ECO:0000313" key="6">
    <source>
        <dbReference type="EMBL" id="MBB4842483.1"/>
    </source>
</evidence>
<organism evidence="6 7">
    <name type="scientific">Roseateles oligotrophus</name>
    <dbReference type="NCBI Taxonomy" id="1769250"/>
    <lineage>
        <taxon>Bacteria</taxon>
        <taxon>Pseudomonadati</taxon>
        <taxon>Pseudomonadota</taxon>
        <taxon>Betaproteobacteria</taxon>
        <taxon>Burkholderiales</taxon>
        <taxon>Sphaerotilaceae</taxon>
        <taxon>Roseateles</taxon>
    </lineage>
</organism>
<name>A0A840L6Q9_9BURK</name>
<dbReference type="EMBL" id="JACHLP010000002">
    <property type="protein sequence ID" value="MBB4842483.1"/>
    <property type="molecule type" value="Genomic_DNA"/>
</dbReference>
<dbReference type="Gene3D" id="1.10.510.10">
    <property type="entry name" value="Transferase(Phosphotransferase) domain 1"/>
    <property type="match status" value="1"/>
</dbReference>
<dbReference type="Proteomes" id="UP000562027">
    <property type="component" value="Unassembled WGS sequence"/>
</dbReference>
<dbReference type="GO" id="GO:0005524">
    <property type="term" value="F:ATP binding"/>
    <property type="evidence" value="ECO:0007669"/>
    <property type="project" value="UniProtKB-KW"/>
</dbReference>
<dbReference type="Gene3D" id="3.30.200.20">
    <property type="entry name" value="Phosphorylase Kinase, domain 1"/>
    <property type="match status" value="1"/>
</dbReference>
<dbReference type="InterPro" id="IPR011990">
    <property type="entry name" value="TPR-like_helical_dom_sf"/>
</dbReference>
<dbReference type="PANTHER" id="PTHR43289:SF34">
    <property type="entry name" value="SERINE_THREONINE-PROTEIN KINASE YBDM-RELATED"/>
    <property type="match status" value="1"/>
</dbReference>
<evidence type="ECO:0000259" key="5">
    <source>
        <dbReference type="PROSITE" id="PS50011"/>
    </source>
</evidence>
<keyword evidence="7" id="KW-1185">Reference proteome</keyword>
<dbReference type="InterPro" id="IPR000719">
    <property type="entry name" value="Prot_kinase_dom"/>
</dbReference>
<evidence type="ECO:0000256" key="1">
    <source>
        <dbReference type="ARBA" id="ARBA00022679"/>
    </source>
</evidence>
<dbReference type="AlphaFoldDB" id="A0A840L6Q9"/>
<keyword evidence="3 6" id="KW-0418">Kinase</keyword>
<dbReference type="CDD" id="cd14014">
    <property type="entry name" value="STKc_PknB_like"/>
    <property type="match status" value="1"/>
</dbReference>
<comment type="caution">
    <text evidence="6">The sequence shown here is derived from an EMBL/GenBank/DDBJ whole genome shotgun (WGS) entry which is preliminary data.</text>
</comment>
<gene>
    <name evidence="6" type="ORF">HNP55_000998</name>
</gene>
<feature type="domain" description="Protein kinase" evidence="5">
    <location>
        <begin position="1"/>
        <end position="253"/>
    </location>
</feature>
<keyword evidence="2" id="KW-0547">Nucleotide-binding</keyword>
<keyword evidence="4" id="KW-0067">ATP-binding</keyword>
<reference evidence="6 7" key="1">
    <citation type="submission" date="2020-08" db="EMBL/GenBank/DDBJ databases">
        <title>Functional genomics of gut bacteria from endangered species of beetles.</title>
        <authorList>
            <person name="Carlos-Shanley C."/>
        </authorList>
    </citation>
    <scope>NUCLEOTIDE SEQUENCE [LARGE SCALE GENOMIC DNA]</scope>
    <source>
        <strain evidence="6 7">S00239</strain>
    </source>
</reference>
<keyword evidence="1 6" id="KW-0808">Transferase</keyword>
<evidence type="ECO:0000256" key="2">
    <source>
        <dbReference type="ARBA" id="ARBA00022741"/>
    </source>
</evidence>
<accession>A0A840L6Q9</accession>
<dbReference type="PROSITE" id="PS50011">
    <property type="entry name" value="PROTEIN_KINASE_DOM"/>
    <property type="match status" value="1"/>
</dbReference>
<dbReference type="PANTHER" id="PTHR43289">
    <property type="entry name" value="MITOGEN-ACTIVATED PROTEIN KINASE KINASE KINASE 20-RELATED"/>
    <property type="match status" value="1"/>
</dbReference>
<dbReference type="Pfam" id="PF00069">
    <property type="entry name" value="Pkinase"/>
    <property type="match status" value="1"/>
</dbReference>
<dbReference type="SUPFAM" id="SSF56112">
    <property type="entry name" value="Protein kinase-like (PK-like)"/>
    <property type="match status" value="1"/>
</dbReference>
<dbReference type="PROSITE" id="PS00108">
    <property type="entry name" value="PROTEIN_KINASE_ST"/>
    <property type="match status" value="1"/>
</dbReference>
<evidence type="ECO:0000256" key="3">
    <source>
        <dbReference type="ARBA" id="ARBA00022777"/>
    </source>
</evidence>
<protein>
    <submittedName>
        <fullName evidence="6">Serine/threonine-protein kinase</fullName>
        <ecNumber evidence="6">2.7.11.1</ecNumber>
    </submittedName>
</protein>
<dbReference type="SUPFAM" id="SSF48452">
    <property type="entry name" value="TPR-like"/>
    <property type="match status" value="1"/>
</dbReference>
<dbReference type="SMART" id="SM00220">
    <property type="entry name" value="S_TKc"/>
    <property type="match status" value="1"/>
</dbReference>
<evidence type="ECO:0000256" key="4">
    <source>
        <dbReference type="ARBA" id="ARBA00022840"/>
    </source>
</evidence>